<dbReference type="Pfam" id="PF01126">
    <property type="entry name" value="Heme_oxygenase"/>
    <property type="match status" value="1"/>
</dbReference>
<keyword evidence="6" id="KW-0560">Oxidoreductase</keyword>
<name>A0A852YKU9_9MICO</name>
<dbReference type="Proteomes" id="UP000553888">
    <property type="component" value="Unassembled WGS sequence"/>
</dbReference>
<keyword evidence="2 5" id="KW-0479">Metal-binding</keyword>
<dbReference type="GO" id="GO:0042167">
    <property type="term" value="P:heme catabolic process"/>
    <property type="evidence" value="ECO:0007669"/>
    <property type="project" value="TreeGrafter"/>
</dbReference>
<dbReference type="PIRSF" id="PIRSF000343">
    <property type="entry name" value="Haem_Oase"/>
    <property type="match status" value="1"/>
</dbReference>
<accession>A0A852YKU9</accession>
<dbReference type="RefSeq" id="WP_179565741.1">
    <property type="nucleotide sequence ID" value="NZ_JACBZY010000001.1"/>
</dbReference>
<dbReference type="InterPro" id="IPR016084">
    <property type="entry name" value="Haem_Oase-like_multi-hlx"/>
</dbReference>
<feature type="binding site" evidence="4">
    <location>
        <position position="172"/>
    </location>
    <ligand>
        <name>heme b</name>
        <dbReference type="ChEBI" id="CHEBI:60344"/>
    </ligand>
</feature>
<dbReference type="Gene3D" id="1.20.910.10">
    <property type="entry name" value="Heme oxygenase-like"/>
    <property type="match status" value="1"/>
</dbReference>
<dbReference type="EMBL" id="JACBZY010000001">
    <property type="protein sequence ID" value="NYG98359.1"/>
    <property type="molecule type" value="Genomic_DNA"/>
</dbReference>
<dbReference type="EC" id="1.14.14.18" evidence="6"/>
<feature type="binding site" evidence="4">
    <location>
        <position position="125"/>
    </location>
    <ligand>
        <name>heme b</name>
        <dbReference type="ChEBI" id="CHEBI:60344"/>
    </ligand>
</feature>
<dbReference type="PANTHER" id="PTHR10720">
    <property type="entry name" value="HEME OXYGENASE"/>
    <property type="match status" value="1"/>
</dbReference>
<reference evidence="6 7" key="1">
    <citation type="submission" date="2020-07" db="EMBL/GenBank/DDBJ databases">
        <title>Sequencing the genomes of 1000 actinobacteria strains.</title>
        <authorList>
            <person name="Klenk H.-P."/>
        </authorList>
    </citation>
    <scope>NUCLEOTIDE SEQUENCE [LARGE SCALE GENOMIC DNA]</scope>
    <source>
        <strain evidence="6 7">DSM 23141</strain>
    </source>
</reference>
<dbReference type="CDD" id="cd19165">
    <property type="entry name" value="HemeO"/>
    <property type="match status" value="1"/>
</dbReference>
<dbReference type="InterPro" id="IPR016053">
    <property type="entry name" value="Haem_Oase-like"/>
</dbReference>
<evidence type="ECO:0000313" key="7">
    <source>
        <dbReference type="Proteomes" id="UP000553888"/>
    </source>
</evidence>
<evidence type="ECO:0000313" key="6">
    <source>
        <dbReference type="EMBL" id="NYG98359.1"/>
    </source>
</evidence>
<dbReference type="PRINTS" id="PR00088">
    <property type="entry name" value="HAEMOXYGNASE"/>
</dbReference>
<sequence>MSDVILFSDAIRDRTRAVHRETEGSAFIAELVEGKRTRDDYVALVGQQYFVYQALEHVAEGLRGDPVAASFVDSKLTRLPAIEADLDFLAPGWRETLVPLAATQRYVLRIHEMAQWAGGFVAHHYTRYLGDLSGGQAIRTLLQRQFGFDTNGVGFYIFTEIAKPKLFKDTYRAQLDAAPWDEAEKDRVIAEVERAFRHNAEMFVDLERATAAVA</sequence>
<evidence type="ECO:0000256" key="2">
    <source>
        <dbReference type="ARBA" id="ARBA00022723"/>
    </source>
</evidence>
<proteinExistence type="predicted"/>
<dbReference type="InterPro" id="IPR002051">
    <property type="entry name" value="Haem_Oase"/>
</dbReference>
<keyword evidence="1 4" id="KW-0349">Heme</keyword>
<dbReference type="GO" id="GO:0006979">
    <property type="term" value="P:response to oxidative stress"/>
    <property type="evidence" value="ECO:0007669"/>
    <property type="project" value="TreeGrafter"/>
</dbReference>
<evidence type="ECO:0000256" key="5">
    <source>
        <dbReference type="PIRSR" id="PIRSR000343-2"/>
    </source>
</evidence>
<dbReference type="SUPFAM" id="SSF48613">
    <property type="entry name" value="Heme oxygenase-like"/>
    <property type="match status" value="1"/>
</dbReference>
<gene>
    <name evidence="6" type="ORF">BJ979_000985</name>
</gene>
<dbReference type="PANTHER" id="PTHR10720:SF0">
    <property type="entry name" value="HEME OXYGENASE"/>
    <property type="match status" value="1"/>
</dbReference>
<feature type="binding site" evidence="4">
    <location>
        <position position="12"/>
    </location>
    <ligand>
        <name>heme b</name>
        <dbReference type="ChEBI" id="CHEBI:60344"/>
    </ligand>
</feature>
<dbReference type="GO" id="GO:0020037">
    <property type="term" value="F:heme binding"/>
    <property type="evidence" value="ECO:0007669"/>
    <property type="project" value="TreeGrafter"/>
</dbReference>
<evidence type="ECO:0000256" key="4">
    <source>
        <dbReference type="PIRSR" id="PIRSR000343-1"/>
    </source>
</evidence>
<evidence type="ECO:0000256" key="3">
    <source>
        <dbReference type="ARBA" id="ARBA00023004"/>
    </source>
</evidence>
<organism evidence="6 7">
    <name type="scientific">Schumannella luteola</name>
    <dbReference type="NCBI Taxonomy" id="472059"/>
    <lineage>
        <taxon>Bacteria</taxon>
        <taxon>Bacillati</taxon>
        <taxon>Actinomycetota</taxon>
        <taxon>Actinomycetes</taxon>
        <taxon>Micrococcales</taxon>
        <taxon>Microbacteriaceae</taxon>
        <taxon>Schumannella</taxon>
    </lineage>
</organism>
<protein>
    <submittedName>
        <fullName evidence="6">Heme oxygenase</fullName>
        <ecNumber evidence="6">1.14.14.18</ecNumber>
    </submittedName>
</protein>
<evidence type="ECO:0000256" key="1">
    <source>
        <dbReference type="ARBA" id="ARBA00022617"/>
    </source>
</evidence>
<dbReference type="GO" id="GO:0046872">
    <property type="term" value="F:metal ion binding"/>
    <property type="evidence" value="ECO:0007669"/>
    <property type="project" value="UniProtKB-KW"/>
</dbReference>
<dbReference type="GO" id="GO:0004392">
    <property type="term" value="F:heme oxygenase (decyclizing) activity"/>
    <property type="evidence" value="ECO:0007669"/>
    <property type="project" value="UniProtKB-EC"/>
</dbReference>
<dbReference type="GO" id="GO:0006788">
    <property type="term" value="P:heme oxidation"/>
    <property type="evidence" value="ECO:0007669"/>
    <property type="project" value="InterPro"/>
</dbReference>
<comment type="caution">
    <text evidence="6">The sequence shown here is derived from an EMBL/GenBank/DDBJ whole genome shotgun (WGS) entry which is preliminary data.</text>
</comment>
<dbReference type="AlphaFoldDB" id="A0A852YKU9"/>
<keyword evidence="3 5" id="KW-0408">Iron</keyword>
<keyword evidence="7" id="KW-1185">Reference proteome</keyword>
<feature type="binding site" description="axial binding residue" evidence="5">
    <location>
        <position position="19"/>
    </location>
    <ligand>
        <name>heme b</name>
        <dbReference type="ChEBI" id="CHEBI:60344"/>
    </ligand>
    <ligandPart>
        <name>Fe</name>
        <dbReference type="ChEBI" id="CHEBI:18248"/>
    </ligandPart>
</feature>